<comment type="similarity">
    <text evidence="3 13">Belongs to the cytochrome P450 family.</text>
</comment>
<keyword evidence="5 14" id="KW-0812">Transmembrane</keyword>
<evidence type="ECO:0000256" key="4">
    <source>
        <dbReference type="ARBA" id="ARBA00022617"/>
    </source>
</evidence>
<gene>
    <name evidence="15" type="ORF">MANES_05G150100v8</name>
</gene>
<keyword evidence="11 14" id="KW-0472">Membrane</keyword>
<dbReference type="InterPro" id="IPR036396">
    <property type="entry name" value="Cyt_P450_sf"/>
</dbReference>
<dbReference type="InterPro" id="IPR002401">
    <property type="entry name" value="Cyt_P450_E_grp-I"/>
</dbReference>
<dbReference type="OMA" id="QRKWAHA"/>
<evidence type="ECO:0000256" key="1">
    <source>
        <dbReference type="ARBA" id="ARBA00001971"/>
    </source>
</evidence>
<dbReference type="AlphaFoldDB" id="A0A2C9VWD9"/>
<evidence type="ECO:0000256" key="5">
    <source>
        <dbReference type="ARBA" id="ARBA00022692"/>
    </source>
</evidence>
<protein>
    <recommendedName>
        <fullName evidence="17">Cytochrome P450</fullName>
    </recommendedName>
</protein>
<evidence type="ECO:0000256" key="3">
    <source>
        <dbReference type="ARBA" id="ARBA00010617"/>
    </source>
</evidence>
<accession>A0A2C9VWD9</accession>
<dbReference type="CDD" id="cd11072">
    <property type="entry name" value="CYP71-like"/>
    <property type="match status" value="1"/>
</dbReference>
<evidence type="ECO:0000313" key="16">
    <source>
        <dbReference type="Proteomes" id="UP000091857"/>
    </source>
</evidence>
<dbReference type="GO" id="GO:0020037">
    <property type="term" value="F:heme binding"/>
    <property type="evidence" value="ECO:0007669"/>
    <property type="project" value="InterPro"/>
</dbReference>
<keyword evidence="16" id="KW-1185">Reference proteome</keyword>
<dbReference type="EMBL" id="CM004391">
    <property type="protein sequence ID" value="OAY50613.1"/>
    <property type="molecule type" value="Genomic_DNA"/>
</dbReference>
<evidence type="ECO:0000256" key="8">
    <source>
        <dbReference type="ARBA" id="ARBA00023002"/>
    </source>
</evidence>
<evidence type="ECO:0000256" key="12">
    <source>
        <dbReference type="PIRSR" id="PIRSR602401-1"/>
    </source>
</evidence>
<evidence type="ECO:0000256" key="14">
    <source>
        <dbReference type="SAM" id="Phobius"/>
    </source>
</evidence>
<comment type="cofactor">
    <cofactor evidence="1 12">
        <name>heme</name>
        <dbReference type="ChEBI" id="CHEBI:30413"/>
    </cofactor>
</comment>
<dbReference type="PANTHER" id="PTHR47955">
    <property type="entry name" value="CYTOCHROME P450 FAMILY 71 PROTEIN"/>
    <property type="match status" value="1"/>
</dbReference>
<dbReference type="Pfam" id="PF00067">
    <property type="entry name" value="p450"/>
    <property type="match status" value="1"/>
</dbReference>
<dbReference type="Gene3D" id="1.10.630.10">
    <property type="entry name" value="Cytochrome P450"/>
    <property type="match status" value="1"/>
</dbReference>
<dbReference type="Gramene" id="Manes.05G150100.1.v8.1">
    <property type="protein sequence ID" value="Manes.05G150100.1.v8.1.CDS"/>
    <property type="gene ID" value="Manes.05G150100.v8.1"/>
</dbReference>
<comment type="subcellular location">
    <subcellularLocation>
        <location evidence="2">Membrane</location>
        <topology evidence="2">Single-pass membrane protein</topology>
    </subcellularLocation>
</comment>
<dbReference type="Proteomes" id="UP000091857">
    <property type="component" value="Chromosome 5"/>
</dbReference>
<proteinExistence type="inferred from homology"/>
<evidence type="ECO:0000256" key="11">
    <source>
        <dbReference type="ARBA" id="ARBA00023136"/>
    </source>
</evidence>
<evidence type="ECO:0000313" key="15">
    <source>
        <dbReference type="EMBL" id="OAY50613.1"/>
    </source>
</evidence>
<dbReference type="InterPro" id="IPR001128">
    <property type="entry name" value="Cyt_P450"/>
</dbReference>
<evidence type="ECO:0008006" key="17">
    <source>
        <dbReference type="Google" id="ProtNLM"/>
    </source>
</evidence>
<keyword evidence="4 12" id="KW-0349">Heme</keyword>
<feature type="binding site" description="axial binding residue" evidence="12">
    <location>
        <position position="437"/>
    </location>
    <ligand>
        <name>heme</name>
        <dbReference type="ChEBI" id="CHEBI:30413"/>
    </ligand>
    <ligandPart>
        <name>Fe</name>
        <dbReference type="ChEBI" id="CHEBI:18248"/>
    </ligandPart>
</feature>
<dbReference type="PRINTS" id="PR00463">
    <property type="entry name" value="EP450I"/>
</dbReference>
<evidence type="ECO:0000256" key="13">
    <source>
        <dbReference type="RuleBase" id="RU000461"/>
    </source>
</evidence>
<dbReference type="PROSITE" id="PS00086">
    <property type="entry name" value="CYTOCHROME_P450"/>
    <property type="match status" value="1"/>
</dbReference>
<dbReference type="FunFam" id="1.10.630.10:FF:000011">
    <property type="entry name" value="Cytochrome P450 83B1"/>
    <property type="match status" value="1"/>
</dbReference>
<keyword evidence="6 12" id="KW-0479">Metal-binding</keyword>
<dbReference type="GO" id="GO:0016705">
    <property type="term" value="F:oxidoreductase activity, acting on paired donors, with incorporation or reduction of molecular oxygen"/>
    <property type="evidence" value="ECO:0007669"/>
    <property type="project" value="InterPro"/>
</dbReference>
<keyword evidence="9 12" id="KW-0408">Iron</keyword>
<comment type="caution">
    <text evidence="15">The sequence shown here is derived from an EMBL/GenBank/DDBJ whole genome shotgun (WGS) entry which is preliminary data.</text>
</comment>
<dbReference type="GO" id="GO:0004497">
    <property type="term" value="F:monooxygenase activity"/>
    <property type="evidence" value="ECO:0007669"/>
    <property type="project" value="UniProtKB-KW"/>
</dbReference>
<dbReference type="GO" id="GO:0016020">
    <property type="term" value="C:membrane"/>
    <property type="evidence" value="ECO:0007669"/>
    <property type="project" value="UniProtKB-SubCell"/>
</dbReference>
<evidence type="ECO:0000256" key="6">
    <source>
        <dbReference type="ARBA" id="ARBA00022723"/>
    </source>
</evidence>
<dbReference type="InterPro" id="IPR017972">
    <property type="entry name" value="Cyt_P450_CS"/>
</dbReference>
<keyword evidence="10 13" id="KW-0503">Monooxygenase</keyword>
<reference evidence="16" key="1">
    <citation type="journal article" date="2016" name="Nat. Biotechnol.">
        <title>Sequencing wild and cultivated cassava and related species reveals extensive interspecific hybridization and genetic diversity.</title>
        <authorList>
            <person name="Bredeson J.V."/>
            <person name="Lyons J.B."/>
            <person name="Prochnik S.E."/>
            <person name="Wu G.A."/>
            <person name="Ha C.M."/>
            <person name="Edsinger-Gonzales E."/>
            <person name="Grimwood J."/>
            <person name="Schmutz J."/>
            <person name="Rabbi I.Y."/>
            <person name="Egesi C."/>
            <person name="Nauluvula P."/>
            <person name="Lebot V."/>
            <person name="Ndunguru J."/>
            <person name="Mkamilo G."/>
            <person name="Bart R.S."/>
            <person name="Setter T.L."/>
            <person name="Gleadow R.M."/>
            <person name="Kulakow P."/>
            <person name="Ferguson M.E."/>
            <person name="Rounsley S."/>
            <person name="Rokhsar D.S."/>
        </authorList>
    </citation>
    <scope>NUCLEOTIDE SEQUENCE [LARGE SCALE GENOMIC DNA]</scope>
    <source>
        <strain evidence="16">cv. AM560-2</strain>
    </source>
</reference>
<evidence type="ECO:0000256" key="7">
    <source>
        <dbReference type="ARBA" id="ARBA00022989"/>
    </source>
</evidence>
<evidence type="ECO:0000256" key="10">
    <source>
        <dbReference type="ARBA" id="ARBA00023033"/>
    </source>
</evidence>
<dbReference type="PANTHER" id="PTHR47955:SF22">
    <property type="entry name" value="CYTOCHROME P450 83B1-LIKE"/>
    <property type="match status" value="1"/>
</dbReference>
<dbReference type="PRINTS" id="PR00385">
    <property type="entry name" value="P450"/>
</dbReference>
<keyword evidence="7 14" id="KW-1133">Transmembrane helix</keyword>
<organism evidence="15 16">
    <name type="scientific">Manihot esculenta</name>
    <name type="common">Cassava</name>
    <name type="synonym">Jatropha manihot</name>
    <dbReference type="NCBI Taxonomy" id="3983"/>
    <lineage>
        <taxon>Eukaryota</taxon>
        <taxon>Viridiplantae</taxon>
        <taxon>Streptophyta</taxon>
        <taxon>Embryophyta</taxon>
        <taxon>Tracheophyta</taxon>
        <taxon>Spermatophyta</taxon>
        <taxon>Magnoliopsida</taxon>
        <taxon>eudicotyledons</taxon>
        <taxon>Gunneridae</taxon>
        <taxon>Pentapetalae</taxon>
        <taxon>rosids</taxon>
        <taxon>fabids</taxon>
        <taxon>Malpighiales</taxon>
        <taxon>Euphorbiaceae</taxon>
        <taxon>Crotonoideae</taxon>
        <taxon>Manihoteae</taxon>
        <taxon>Manihot</taxon>
    </lineage>
</organism>
<evidence type="ECO:0000256" key="2">
    <source>
        <dbReference type="ARBA" id="ARBA00004167"/>
    </source>
</evidence>
<feature type="transmembrane region" description="Helical" evidence="14">
    <location>
        <begin position="291"/>
        <end position="314"/>
    </location>
</feature>
<dbReference type="OrthoDB" id="835558at2759"/>
<dbReference type="SUPFAM" id="SSF48264">
    <property type="entry name" value="Cytochrome P450"/>
    <property type="match status" value="1"/>
</dbReference>
<name>A0A2C9VWD9_MANES</name>
<evidence type="ECO:0000256" key="9">
    <source>
        <dbReference type="ARBA" id="ARBA00023004"/>
    </source>
</evidence>
<dbReference type="GO" id="GO:0005506">
    <property type="term" value="F:iron ion binding"/>
    <property type="evidence" value="ECO:0007669"/>
    <property type="project" value="InterPro"/>
</dbReference>
<sequence length="496" mass="57463">MELLIFLLLLPIFLLFLLKIHIRKPRLPPGPKGLPLVGNLFQLDNSNIQKHLWQLSKQYGPLMSLRLGFKQTLIVSSAKMAKEVLKTQDLEFCSRPPLLGLQRLSYNGLDLAFAPYDAYWREMRKICVVYLFNSNRVQEFRPIREDEVSRMLENISKVADASKPVNLTEAMMALASAAICRVAFGKRFEEGGNEAKRLHELLNETQAMFVGFFFSDYFPYIGRIVDKFSGLLSRLEKNFHDFDAFYQELIDEHLDPKRQKPQHEDILDVLLQLWRDRSFKVQLTFEHIKAILMNLFVAGTDTSAAAVIWAMSFLMKNPKTMKKVQDEIRSLIGKKGFVDEDDIQQLLYLKAVVKEMMRLQPTVPFLVPRETVHKCTLGEYEIAEKTLVHVNAWAIGRDPEAWEKPLEFRPERFLDTCIDMKGQDYELIPFGAGRRICPGIFMGIANVELSLANLLYKFEWEMPDGMKREDIDTDNVLPGITVHKREHLRLMAKKYI</sequence>
<keyword evidence="8 13" id="KW-0560">Oxidoreductase</keyword>